<gene>
    <name evidence="2" type="ORF">KFV11_09630</name>
</gene>
<accession>A0A9Q9BSM1</accession>
<dbReference type="KEGG" id="mequ:KFV11_09630"/>
<organism evidence="2 3">
    <name type="scientific">Macrococcus equipercicus</name>
    <dbReference type="NCBI Taxonomy" id="69967"/>
    <lineage>
        <taxon>Bacteria</taxon>
        <taxon>Bacillati</taxon>
        <taxon>Bacillota</taxon>
        <taxon>Bacilli</taxon>
        <taxon>Bacillales</taxon>
        <taxon>Staphylococcaceae</taxon>
        <taxon>Macrococcus</taxon>
    </lineage>
</organism>
<protein>
    <submittedName>
        <fullName evidence="2">FAD-binding oxidoreductase</fullName>
    </submittedName>
</protein>
<dbReference type="GO" id="GO:0005737">
    <property type="term" value="C:cytoplasm"/>
    <property type="evidence" value="ECO:0007669"/>
    <property type="project" value="TreeGrafter"/>
</dbReference>
<dbReference type="Gene3D" id="3.50.50.60">
    <property type="entry name" value="FAD/NAD(P)-binding domain"/>
    <property type="match status" value="1"/>
</dbReference>
<proteinExistence type="predicted"/>
<name>A0A9Q9BSM1_9STAP</name>
<dbReference type="InterPro" id="IPR036188">
    <property type="entry name" value="FAD/NAD-bd_sf"/>
</dbReference>
<sequence>MLHNGELFWPKTYYNKHYPALDHDAVCDVLIVGGGMSGAITAFTMARAGYRTIMIDKETIAGESSAANTGLLQFMSDKPLADCIEDFGEEDAYEFYELSFRGMNYIRELCTELPADVEFHDRDSVLYASKKRHDSMLRAEYIALRKFGFPCELLTGTELYNKYGIPRSMGLVTHCDGEINPYVFIQRLVEKAVSDYGLKVFERTELLNWRSDGEEVRCDVTRHHITAQHVVYAGGYADNEFVKAIKKKRFVRSFALVSKPLSSNQFWADKAMLWETARPYLYIRHVEGNRILVGGLDDNNRRIPSKRLIRKKSRRLIREFHKLFPTITLEAADCYGARFGETKDGKPFIGEVPDMPNCYMLLGYGGNGTVYSAFGAKLLLEMIRGEENPQHRLFKLER</sequence>
<dbReference type="Gene3D" id="3.30.9.10">
    <property type="entry name" value="D-Amino Acid Oxidase, subunit A, domain 2"/>
    <property type="match status" value="1"/>
</dbReference>
<dbReference type="AlphaFoldDB" id="A0A9Q9BSM1"/>
<dbReference type="PANTHER" id="PTHR13847">
    <property type="entry name" value="SARCOSINE DEHYDROGENASE-RELATED"/>
    <property type="match status" value="1"/>
</dbReference>
<feature type="domain" description="FAD dependent oxidoreductase" evidence="1">
    <location>
        <begin position="28"/>
        <end position="381"/>
    </location>
</feature>
<dbReference type="PANTHER" id="PTHR13847:SF201">
    <property type="entry name" value="PUTATIBE OXIDOREDUCTASE"/>
    <property type="match status" value="1"/>
</dbReference>
<dbReference type="Pfam" id="PF01266">
    <property type="entry name" value="DAO"/>
    <property type="match status" value="1"/>
</dbReference>
<evidence type="ECO:0000313" key="2">
    <source>
        <dbReference type="EMBL" id="UTH13479.1"/>
    </source>
</evidence>
<evidence type="ECO:0000313" key="3">
    <source>
        <dbReference type="Proteomes" id="UP001057381"/>
    </source>
</evidence>
<dbReference type="EMBL" id="CP073809">
    <property type="protein sequence ID" value="UTH13479.1"/>
    <property type="molecule type" value="Genomic_DNA"/>
</dbReference>
<evidence type="ECO:0000259" key="1">
    <source>
        <dbReference type="Pfam" id="PF01266"/>
    </source>
</evidence>
<dbReference type="InterPro" id="IPR006076">
    <property type="entry name" value="FAD-dep_OxRdtase"/>
</dbReference>
<dbReference type="RefSeq" id="WP_254249818.1">
    <property type="nucleotide sequence ID" value="NZ_CP073809.1"/>
</dbReference>
<dbReference type="Proteomes" id="UP001057381">
    <property type="component" value="Chromosome"/>
</dbReference>
<dbReference type="SUPFAM" id="SSF51905">
    <property type="entry name" value="FAD/NAD(P)-binding domain"/>
    <property type="match status" value="1"/>
</dbReference>
<reference evidence="2" key="1">
    <citation type="submission" date="2021-04" db="EMBL/GenBank/DDBJ databases">
        <title>Complete Genome Sequences of Macrococcus spp. from dog and cattle.</title>
        <authorList>
            <person name="Schwendener S."/>
            <person name="Perreten V."/>
        </authorList>
    </citation>
    <scope>NUCLEOTIDE SEQUENCE</scope>
    <source>
        <strain evidence="2">Epi0143-OL</strain>
    </source>
</reference>